<sequence length="839" mass="90810">MADLELPGYELYERLGRGGMATVYRALHLNLDREVAIKVMDPGMNADESFSERFIREARISARLTHPHILQIYDVNTFDGYNYIAMELLGAGELSDFIHLSMPQKQIYTITRQMAEALDYAAGRGYVHRDIKPSNIMMRDEGDYVLADFGIARAANSGTQMTQTGLMVGTPSYMSPEQAKGQEVDGRSDLYALAVLVYEMLTKTLPYESDSAVTTAVKHLTEDIPTLPEHLAAYQDFINKGLAKSADDRFQTGAELYQAFMAASADFDDDQVLTEGVEKPAAPAPAAAGDGPERTSLAGIDSTRLSHSSSPAVSGSSRPYKLEGSTQRERLVSGTYARSDRAASKSGGSVVRILVIVAVLAGAGYGGFTWWQGQQGGDSKDQRALTAELARAYSAMNEENLAVAASAFYKVLSMDSGNGAAQQGMDEVGNLYTRSIEQAIADGDLGSAKNLMLDYGGYFAGNSNFERLQAEINLLAEQQNLAAVQAERVDKLLSQVDASIETGDFDQAHSLMAQATAIDPEHAQLAARRDAIEQAQAKTAAYEERWSRYTPAQREAFNAAITIADAALDAGELEPAESALADAAEIASDVPELQRRVDRLEAARAQILEDLAQEEARIAALLDEADAAVAAIAEDPSNAASAVGIYQSVTEQYPDNQRANQGIEDVSAFYIDVARDAAGEGDFDGARQALATVETLLPGADAVVQFESELPALEEKWTRQQAELAARREAEKAALDKATETAARGERSLASGALDLAQQAYDEVVQTHPELPAVKLLEDNLRKAYGDAARQEIDLKEFDSAEDLVTRGKTHFPDDPSWKLLAQEIDTARSSSRRRLGAY</sequence>
<dbReference type="FunFam" id="1.10.510.10:FF:000021">
    <property type="entry name" value="Serine/threonine protein kinase"/>
    <property type="match status" value="1"/>
</dbReference>
<dbReference type="GO" id="GO:0004674">
    <property type="term" value="F:protein serine/threonine kinase activity"/>
    <property type="evidence" value="ECO:0007669"/>
    <property type="project" value="UniProtKB-KW"/>
</dbReference>
<comment type="caution">
    <text evidence="11">The sequence shown here is derived from an EMBL/GenBank/DDBJ whole genome shotgun (WGS) entry which is preliminary data.</text>
</comment>
<evidence type="ECO:0000256" key="9">
    <source>
        <dbReference type="SAM" id="MobiDB-lite"/>
    </source>
</evidence>
<dbReference type="AlphaFoldDB" id="A0A4R5LNM1"/>
<dbReference type="PROSITE" id="PS50011">
    <property type="entry name" value="PROTEIN_KINASE_DOM"/>
    <property type="match status" value="1"/>
</dbReference>
<dbReference type="Proteomes" id="UP000295554">
    <property type="component" value="Unassembled WGS sequence"/>
</dbReference>
<evidence type="ECO:0000259" key="10">
    <source>
        <dbReference type="PROSITE" id="PS50011"/>
    </source>
</evidence>
<evidence type="ECO:0000256" key="6">
    <source>
        <dbReference type="ARBA" id="ARBA00022840"/>
    </source>
</evidence>
<keyword evidence="5 11" id="KW-0418">Kinase</keyword>
<dbReference type="EMBL" id="SMSE01000004">
    <property type="protein sequence ID" value="TDG11952.1"/>
    <property type="molecule type" value="Genomic_DNA"/>
</dbReference>
<dbReference type="PROSITE" id="PS00107">
    <property type="entry name" value="PROTEIN_KINASE_ATP"/>
    <property type="match status" value="1"/>
</dbReference>
<feature type="coiled-coil region" evidence="8">
    <location>
        <begin position="583"/>
        <end position="631"/>
    </location>
</feature>
<dbReference type="PANTHER" id="PTHR43289:SF6">
    <property type="entry name" value="SERINE_THREONINE-PROTEIN KINASE NEKL-3"/>
    <property type="match status" value="1"/>
</dbReference>
<evidence type="ECO:0000313" key="11">
    <source>
        <dbReference type="EMBL" id="TDG11952.1"/>
    </source>
</evidence>
<dbReference type="SUPFAM" id="SSF56112">
    <property type="entry name" value="Protein kinase-like (PK-like)"/>
    <property type="match status" value="1"/>
</dbReference>
<dbReference type="GO" id="GO:0005524">
    <property type="term" value="F:ATP binding"/>
    <property type="evidence" value="ECO:0007669"/>
    <property type="project" value="UniProtKB-UniRule"/>
</dbReference>
<evidence type="ECO:0000256" key="8">
    <source>
        <dbReference type="SAM" id="Coils"/>
    </source>
</evidence>
<feature type="domain" description="Protein kinase" evidence="10">
    <location>
        <begin position="9"/>
        <end position="261"/>
    </location>
</feature>
<dbReference type="Pfam" id="PF00069">
    <property type="entry name" value="Pkinase"/>
    <property type="match status" value="1"/>
</dbReference>
<protein>
    <recommendedName>
        <fullName evidence="1">non-specific serine/threonine protein kinase</fullName>
        <ecNumber evidence="1">2.7.11.1</ecNumber>
    </recommendedName>
</protein>
<keyword evidence="3" id="KW-0808">Transferase</keyword>
<dbReference type="InterPro" id="IPR011990">
    <property type="entry name" value="TPR-like_helical_dom_sf"/>
</dbReference>
<gene>
    <name evidence="11" type="ORF">E2F43_16445</name>
</gene>
<dbReference type="SUPFAM" id="SSF48452">
    <property type="entry name" value="TPR-like"/>
    <property type="match status" value="1"/>
</dbReference>
<keyword evidence="8" id="KW-0175">Coiled coil</keyword>
<dbReference type="PROSITE" id="PS00108">
    <property type="entry name" value="PROTEIN_KINASE_ST"/>
    <property type="match status" value="1"/>
</dbReference>
<feature type="compositionally biased region" description="Low complexity" evidence="9">
    <location>
        <begin position="306"/>
        <end position="317"/>
    </location>
</feature>
<organism evidence="11 12">
    <name type="scientific">Seongchinamella unica</name>
    <dbReference type="NCBI Taxonomy" id="2547392"/>
    <lineage>
        <taxon>Bacteria</taxon>
        <taxon>Pseudomonadati</taxon>
        <taxon>Pseudomonadota</taxon>
        <taxon>Gammaproteobacteria</taxon>
        <taxon>Cellvibrionales</taxon>
        <taxon>Halieaceae</taxon>
        <taxon>Seongchinamella</taxon>
    </lineage>
</organism>
<feature type="region of interest" description="Disordered" evidence="9">
    <location>
        <begin position="280"/>
        <end position="327"/>
    </location>
</feature>
<keyword evidence="12" id="KW-1185">Reference proteome</keyword>
<evidence type="ECO:0000256" key="2">
    <source>
        <dbReference type="ARBA" id="ARBA00022527"/>
    </source>
</evidence>
<dbReference type="PANTHER" id="PTHR43289">
    <property type="entry name" value="MITOGEN-ACTIVATED PROTEIN KINASE KINASE KINASE 20-RELATED"/>
    <property type="match status" value="1"/>
</dbReference>
<name>A0A4R5LNM1_9GAMM</name>
<dbReference type="InterPro" id="IPR008271">
    <property type="entry name" value="Ser/Thr_kinase_AS"/>
</dbReference>
<feature type="binding site" evidence="7">
    <location>
        <position position="38"/>
    </location>
    <ligand>
        <name>ATP</name>
        <dbReference type="ChEBI" id="CHEBI:30616"/>
    </ligand>
</feature>
<dbReference type="InterPro" id="IPR011009">
    <property type="entry name" value="Kinase-like_dom_sf"/>
</dbReference>
<evidence type="ECO:0000256" key="7">
    <source>
        <dbReference type="PROSITE-ProRule" id="PRU10141"/>
    </source>
</evidence>
<evidence type="ECO:0000256" key="4">
    <source>
        <dbReference type="ARBA" id="ARBA00022741"/>
    </source>
</evidence>
<dbReference type="InterPro" id="IPR000719">
    <property type="entry name" value="Prot_kinase_dom"/>
</dbReference>
<dbReference type="InterPro" id="IPR017441">
    <property type="entry name" value="Protein_kinase_ATP_BS"/>
</dbReference>
<dbReference type="EC" id="2.7.11.1" evidence="1"/>
<evidence type="ECO:0000313" key="12">
    <source>
        <dbReference type="Proteomes" id="UP000295554"/>
    </source>
</evidence>
<keyword evidence="2 11" id="KW-0723">Serine/threonine-protein kinase</keyword>
<reference evidence="11 12" key="1">
    <citation type="submission" date="2019-03" db="EMBL/GenBank/DDBJ databases">
        <title>Seongchinamella monodicae gen. nov., sp. nov., a novel member of the Gammaproteobacteria isolated from a tidal mudflat of beach.</title>
        <authorList>
            <person name="Yang H.G."/>
            <person name="Kang J.W."/>
            <person name="Lee S.D."/>
        </authorList>
    </citation>
    <scope>NUCLEOTIDE SEQUENCE [LARGE SCALE GENOMIC DNA]</scope>
    <source>
        <strain evidence="11 12">GH4-78</strain>
    </source>
</reference>
<keyword evidence="4 7" id="KW-0547">Nucleotide-binding</keyword>
<dbReference type="Gene3D" id="1.10.510.10">
    <property type="entry name" value="Transferase(Phosphotransferase) domain 1"/>
    <property type="match status" value="1"/>
</dbReference>
<accession>A0A4R5LNM1</accession>
<evidence type="ECO:0000256" key="1">
    <source>
        <dbReference type="ARBA" id="ARBA00012513"/>
    </source>
</evidence>
<dbReference type="CDD" id="cd14014">
    <property type="entry name" value="STKc_PknB_like"/>
    <property type="match status" value="1"/>
</dbReference>
<evidence type="ECO:0000256" key="5">
    <source>
        <dbReference type="ARBA" id="ARBA00022777"/>
    </source>
</evidence>
<dbReference type="OrthoDB" id="9801841at2"/>
<keyword evidence="6 7" id="KW-0067">ATP-binding</keyword>
<dbReference type="RefSeq" id="WP_133214695.1">
    <property type="nucleotide sequence ID" value="NZ_SMSE01000004.1"/>
</dbReference>
<dbReference type="SMART" id="SM00220">
    <property type="entry name" value="S_TKc"/>
    <property type="match status" value="1"/>
</dbReference>
<evidence type="ECO:0000256" key="3">
    <source>
        <dbReference type="ARBA" id="ARBA00022679"/>
    </source>
</evidence>
<proteinExistence type="predicted"/>
<dbReference type="Gene3D" id="3.30.200.20">
    <property type="entry name" value="Phosphorylase Kinase, domain 1"/>
    <property type="match status" value="1"/>
</dbReference>